<comment type="similarity">
    <text evidence="2">Belongs to the UPF0053 family.</text>
</comment>
<dbReference type="PROSITE" id="PS51371">
    <property type="entry name" value="CBS"/>
    <property type="match status" value="1"/>
</dbReference>
<dbReference type="FunFam" id="3.10.580.10:FF:000002">
    <property type="entry name" value="Magnesium/cobalt efflux protein CorC"/>
    <property type="match status" value="1"/>
</dbReference>
<gene>
    <name evidence="14" type="ORF">GK047_17480</name>
</gene>
<evidence type="ECO:0000256" key="3">
    <source>
        <dbReference type="ARBA" id="ARBA00022475"/>
    </source>
</evidence>
<dbReference type="Pfam" id="PF00571">
    <property type="entry name" value="CBS"/>
    <property type="match status" value="2"/>
</dbReference>
<feature type="domain" description="CBS" evidence="12">
    <location>
        <begin position="297"/>
        <end position="354"/>
    </location>
</feature>
<dbReference type="InterPro" id="IPR044751">
    <property type="entry name" value="Ion_transp-like_CBS"/>
</dbReference>
<dbReference type="GO" id="GO:0005886">
    <property type="term" value="C:plasma membrane"/>
    <property type="evidence" value="ECO:0007669"/>
    <property type="project" value="UniProtKB-SubCell"/>
</dbReference>
<evidence type="ECO:0000259" key="12">
    <source>
        <dbReference type="PROSITE" id="PS51371"/>
    </source>
</evidence>
<reference evidence="14" key="1">
    <citation type="submission" date="2020-02" db="EMBL/GenBank/DDBJ databases">
        <authorList>
            <person name="Shen X.-R."/>
            <person name="Zhang Y.-X."/>
        </authorList>
    </citation>
    <scope>NUCLEOTIDE SEQUENCE</scope>
    <source>
        <strain evidence="14">SYP-B3998</strain>
    </source>
</reference>
<dbReference type="InterPro" id="IPR005170">
    <property type="entry name" value="Transptr-assoc_dom"/>
</dbReference>
<dbReference type="InterPro" id="IPR046342">
    <property type="entry name" value="CBS_dom_sf"/>
</dbReference>
<dbReference type="SUPFAM" id="SSF54631">
    <property type="entry name" value="CBS-domain pair"/>
    <property type="match status" value="1"/>
</dbReference>
<dbReference type="PANTHER" id="PTHR43099">
    <property type="entry name" value="UPF0053 PROTEIN YRKA"/>
    <property type="match status" value="1"/>
</dbReference>
<evidence type="ECO:0000256" key="4">
    <source>
        <dbReference type="ARBA" id="ARBA00022692"/>
    </source>
</evidence>
<organism evidence="14">
    <name type="scientific">Paenibacillus sp. SYP-B3998</name>
    <dbReference type="NCBI Taxonomy" id="2678564"/>
    <lineage>
        <taxon>Bacteria</taxon>
        <taxon>Bacillati</taxon>
        <taxon>Bacillota</taxon>
        <taxon>Bacilli</taxon>
        <taxon>Bacillales</taxon>
        <taxon>Paenibacillaceae</taxon>
        <taxon>Paenibacillus</taxon>
    </lineage>
</organism>
<dbReference type="Gene3D" id="3.30.465.10">
    <property type="match status" value="1"/>
</dbReference>
<keyword evidence="8 10" id="KW-0472">Membrane</keyword>
<protein>
    <submittedName>
        <fullName evidence="14">HlyC/CorC family transporter</fullName>
    </submittedName>
</protein>
<dbReference type="GO" id="GO:0050660">
    <property type="term" value="F:flavin adenine dinucleotide binding"/>
    <property type="evidence" value="ECO:0007669"/>
    <property type="project" value="InterPro"/>
</dbReference>
<keyword evidence="4 10" id="KW-0812">Transmembrane</keyword>
<evidence type="ECO:0000256" key="9">
    <source>
        <dbReference type="PROSITE-ProRule" id="PRU00703"/>
    </source>
</evidence>
<dbReference type="EMBL" id="JAAIKC010000006">
    <property type="protein sequence ID" value="NEW07795.1"/>
    <property type="molecule type" value="Genomic_DNA"/>
</dbReference>
<dbReference type="Gene3D" id="3.10.580.10">
    <property type="entry name" value="CBS-domain"/>
    <property type="match status" value="1"/>
</dbReference>
<feature type="transmembrane region" description="Helical" evidence="11">
    <location>
        <begin position="111"/>
        <end position="130"/>
    </location>
</feature>
<dbReference type="PANTHER" id="PTHR43099:SF2">
    <property type="entry name" value="UPF0053 PROTEIN YRKA"/>
    <property type="match status" value="1"/>
</dbReference>
<dbReference type="InterPro" id="IPR002550">
    <property type="entry name" value="CNNM"/>
</dbReference>
<dbReference type="Pfam" id="PF01595">
    <property type="entry name" value="CNNM"/>
    <property type="match status" value="1"/>
</dbReference>
<proteinExistence type="inferred from homology"/>
<dbReference type="InterPro" id="IPR051676">
    <property type="entry name" value="UPF0053_domain"/>
</dbReference>
<sequence length="442" mass="49892">MYSLSHTSFDIGSIGLNLLLVIVLVLLNGFFVAAEFALVKVRQSRIQQLLNEGSSKAKYAMTVTSQLDTYLSATQLGITLASLGLGWVGEPAVSELIMEPLLHSLHIGPSVYTDTLSFIVAFAFITFLHIVLGELAPKSFAIQKAELTSLWLSAPLLFFYKMFRPIIWVLNGTANMFLRWIGVEPAGEHEAAHTEEEIRILMDESVKSGHINQDEMVLFDNIFEFSERIAREVMLPRTDMDCLFLDLSFIDNLRMVHETKHTRYPVGIEDKDTIVGFVHIADLLTADPDEEQELKSFIRPILNVPESMEVSRVLKLMQKKHSQLAIVIDEYGGTAGLLTLEDILEEIVGELHDEFDINERSEVEVKDTYTSVDGRVLIEDLNDMLDLDIEDDDVDSIGGWLFKKLEGIPVKGKKIEFGSHVFEVSEVDRLRIVRIHITKTPR</sequence>
<evidence type="ECO:0000256" key="5">
    <source>
        <dbReference type="ARBA" id="ARBA00022737"/>
    </source>
</evidence>
<evidence type="ECO:0000259" key="13">
    <source>
        <dbReference type="PROSITE" id="PS51846"/>
    </source>
</evidence>
<evidence type="ECO:0000256" key="6">
    <source>
        <dbReference type="ARBA" id="ARBA00022989"/>
    </source>
</evidence>
<keyword evidence="3" id="KW-1003">Cell membrane</keyword>
<dbReference type="Pfam" id="PF03471">
    <property type="entry name" value="CorC_HlyC"/>
    <property type="match status" value="1"/>
</dbReference>
<dbReference type="InterPro" id="IPR036318">
    <property type="entry name" value="FAD-bd_PCMH-like_sf"/>
</dbReference>
<feature type="transmembrane region" description="Helical" evidence="11">
    <location>
        <begin position="150"/>
        <end position="170"/>
    </location>
</feature>
<keyword evidence="5" id="KW-0677">Repeat</keyword>
<dbReference type="InterPro" id="IPR016169">
    <property type="entry name" value="FAD-bd_PCMH_sub2"/>
</dbReference>
<dbReference type="AlphaFoldDB" id="A0A6G4A0A1"/>
<evidence type="ECO:0000256" key="8">
    <source>
        <dbReference type="ARBA" id="ARBA00023136"/>
    </source>
</evidence>
<comment type="subcellular location">
    <subcellularLocation>
        <location evidence="1">Cell membrane</location>
        <topology evidence="1">Multi-pass membrane protein</topology>
    </subcellularLocation>
</comment>
<comment type="caution">
    <text evidence="14">The sequence shown here is derived from an EMBL/GenBank/DDBJ whole genome shotgun (WGS) entry which is preliminary data.</text>
</comment>
<evidence type="ECO:0000256" key="1">
    <source>
        <dbReference type="ARBA" id="ARBA00004651"/>
    </source>
</evidence>
<dbReference type="SMART" id="SM01091">
    <property type="entry name" value="CorC_HlyC"/>
    <property type="match status" value="1"/>
</dbReference>
<evidence type="ECO:0000256" key="11">
    <source>
        <dbReference type="SAM" id="Phobius"/>
    </source>
</evidence>
<dbReference type="CDD" id="cd04590">
    <property type="entry name" value="CBS_pair_CorC_HlyC_assoc"/>
    <property type="match status" value="1"/>
</dbReference>
<accession>A0A6G4A0A1</accession>
<evidence type="ECO:0000256" key="7">
    <source>
        <dbReference type="ARBA" id="ARBA00023122"/>
    </source>
</evidence>
<evidence type="ECO:0000256" key="2">
    <source>
        <dbReference type="ARBA" id="ARBA00006337"/>
    </source>
</evidence>
<dbReference type="SUPFAM" id="SSF56176">
    <property type="entry name" value="FAD-binding/transporter-associated domain-like"/>
    <property type="match status" value="1"/>
</dbReference>
<feature type="transmembrane region" description="Helical" evidence="11">
    <location>
        <begin position="14"/>
        <end position="39"/>
    </location>
</feature>
<dbReference type="InterPro" id="IPR000644">
    <property type="entry name" value="CBS_dom"/>
</dbReference>
<keyword evidence="6 10" id="KW-1133">Transmembrane helix</keyword>
<evidence type="ECO:0000256" key="10">
    <source>
        <dbReference type="PROSITE-ProRule" id="PRU01193"/>
    </source>
</evidence>
<name>A0A6G4A0A1_9BACL</name>
<dbReference type="PROSITE" id="PS51846">
    <property type="entry name" value="CNNM"/>
    <property type="match status" value="1"/>
</dbReference>
<keyword evidence="7 9" id="KW-0129">CBS domain</keyword>
<dbReference type="RefSeq" id="WP_163949666.1">
    <property type="nucleotide sequence ID" value="NZ_JAAIKC010000006.1"/>
</dbReference>
<feature type="domain" description="CNNM transmembrane" evidence="13">
    <location>
        <begin position="10"/>
        <end position="215"/>
    </location>
</feature>
<evidence type="ECO:0000313" key="14">
    <source>
        <dbReference type="EMBL" id="NEW07795.1"/>
    </source>
</evidence>